<dbReference type="Gene3D" id="1.10.10.10">
    <property type="entry name" value="Winged helix-like DNA-binding domain superfamily/Winged helix DNA-binding domain"/>
    <property type="match status" value="1"/>
</dbReference>
<evidence type="ECO:0000256" key="3">
    <source>
        <dbReference type="ARBA" id="ARBA00023163"/>
    </source>
</evidence>
<dbReference type="InterPro" id="IPR036388">
    <property type="entry name" value="WH-like_DNA-bd_sf"/>
</dbReference>
<protein>
    <submittedName>
        <fullName evidence="5">MarR family transcriptional regulator</fullName>
    </submittedName>
</protein>
<dbReference type="PANTHER" id="PTHR35790:SF4">
    <property type="entry name" value="HTH-TYPE TRANSCRIPTIONAL REGULATOR PCHR"/>
    <property type="match status" value="1"/>
</dbReference>
<feature type="domain" description="HTH marR-type" evidence="4">
    <location>
        <begin position="1"/>
        <end position="146"/>
    </location>
</feature>
<dbReference type="SMART" id="SM00347">
    <property type="entry name" value="HTH_MARR"/>
    <property type="match status" value="1"/>
</dbReference>
<evidence type="ECO:0000313" key="5">
    <source>
        <dbReference type="EMBL" id="MBE9397720.1"/>
    </source>
</evidence>
<keyword evidence="6" id="KW-1185">Reference proteome</keyword>
<sequence length="152" mass="17373">MGRRPPAQHLELPRFFPYKLSILQSTISDSIAQLYSGQFNLSQQEWRVIAALGTQPRMSAKEIAAYTSMDKMPVSRAISKLVKEELISQSPSSEDRRLIILNLTPKGLEIYEQIVPLVLEREEFLLSALSKDEQSQLDTLMEKLLKKAQELR</sequence>
<dbReference type="PRINTS" id="PR00598">
    <property type="entry name" value="HTHMARR"/>
</dbReference>
<dbReference type="SUPFAM" id="SSF46785">
    <property type="entry name" value="Winged helix' DNA-binding domain"/>
    <property type="match status" value="1"/>
</dbReference>
<proteinExistence type="predicted"/>
<dbReference type="InterPro" id="IPR052067">
    <property type="entry name" value="Metal_resp_HTH_trans_reg"/>
</dbReference>
<keyword evidence="3" id="KW-0804">Transcription</keyword>
<name>A0A8J7FA14_9GAMM</name>
<organism evidence="5 6">
    <name type="scientific">Pontibacterium sinense</name>
    <dbReference type="NCBI Taxonomy" id="2781979"/>
    <lineage>
        <taxon>Bacteria</taxon>
        <taxon>Pseudomonadati</taxon>
        <taxon>Pseudomonadota</taxon>
        <taxon>Gammaproteobacteria</taxon>
        <taxon>Oceanospirillales</taxon>
        <taxon>Oceanospirillaceae</taxon>
        <taxon>Pontibacterium</taxon>
    </lineage>
</organism>
<comment type="caution">
    <text evidence="5">The sequence shown here is derived from an EMBL/GenBank/DDBJ whole genome shotgun (WGS) entry which is preliminary data.</text>
</comment>
<keyword evidence="1" id="KW-0805">Transcription regulation</keyword>
<dbReference type="Pfam" id="PF01047">
    <property type="entry name" value="MarR"/>
    <property type="match status" value="1"/>
</dbReference>
<dbReference type="AlphaFoldDB" id="A0A8J7FA14"/>
<dbReference type="PROSITE" id="PS50995">
    <property type="entry name" value="HTH_MARR_2"/>
    <property type="match status" value="1"/>
</dbReference>
<dbReference type="InterPro" id="IPR000835">
    <property type="entry name" value="HTH_MarR-typ"/>
</dbReference>
<dbReference type="InterPro" id="IPR036390">
    <property type="entry name" value="WH_DNA-bd_sf"/>
</dbReference>
<evidence type="ECO:0000259" key="4">
    <source>
        <dbReference type="PROSITE" id="PS50995"/>
    </source>
</evidence>
<evidence type="ECO:0000256" key="2">
    <source>
        <dbReference type="ARBA" id="ARBA00023125"/>
    </source>
</evidence>
<dbReference type="GO" id="GO:0003677">
    <property type="term" value="F:DNA binding"/>
    <property type="evidence" value="ECO:0007669"/>
    <property type="project" value="UniProtKB-KW"/>
</dbReference>
<dbReference type="GO" id="GO:0003700">
    <property type="term" value="F:DNA-binding transcription factor activity"/>
    <property type="evidence" value="ECO:0007669"/>
    <property type="project" value="InterPro"/>
</dbReference>
<evidence type="ECO:0000313" key="6">
    <source>
        <dbReference type="Proteomes" id="UP000640333"/>
    </source>
</evidence>
<gene>
    <name evidence="5" type="ORF">IOQ59_10645</name>
</gene>
<evidence type="ECO:0000256" key="1">
    <source>
        <dbReference type="ARBA" id="ARBA00023015"/>
    </source>
</evidence>
<accession>A0A8J7FA14</accession>
<dbReference type="PANTHER" id="PTHR35790">
    <property type="entry name" value="HTH-TYPE TRANSCRIPTIONAL REGULATOR PCHR"/>
    <property type="match status" value="1"/>
</dbReference>
<reference evidence="5" key="1">
    <citation type="submission" date="2020-10" db="EMBL/GenBank/DDBJ databases">
        <title>Bacterium isolated from coastal waters sediment.</title>
        <authorList>
            <person name="Chen R.-J."/>
            <person name="Lu D.-C."/>
            <person name="Zhu K.-L."/>
            <person name="Du Z.-J."/>
        </authorList>
    </citation>
    <scope>NUCLEOTIDE SEQUENCE</scope>
    <source>
        <strain evidence="5">N1Y112</strain>
    </source>
</reference>
<dbReference type="RefSeq" id="WP_193953271.1">
    <property type="nucleotide sequence ID" value="NZ_JADEYS010000009.1"/>
</dbReference>
<dbReference type="EMBL" id="JADEYS010000009">
    <property type="protein sequence ID" value="MBE9397720.1"/>
    <property type="molecule type" value="Genomic_DNA"/>
</dbReference>
<dbReference type="Proteomes" id="UP000640333">
    <property type="component" value="Unassembled WGS sequence"/>
</dbReference>
<keyword evidence="2" id="KW-0238">DNA-binding</keyword>